<dbReference type="EMBL" id="PHNE01000002">
    <property type="protein sequence ID" value="PPE05392.1"/>
    <property type="molecule type" value="Genomic_DNA"/>
</dbReference>
<keyword evidence="2" id="KW-1185">Reference proteome</keyword>
<comment type="caution">
    <text evidence="1">The sequence shown here is derived from an EMBL/GenBank/DDBJ whole genome shotgun (WGS) entry which is preliminary data.</text>
</comment>
<evidence type="ECO:0000313" key="1">
    <source>
        <dbReference type="EMBL" id="PPE05392.1"/>
    </source>
</evidence>
<dbReference type="AlphaFoldDB" id="A0A2S5RDV7"/>
<reference evidence="1 2" key="1">
    <citation type="submission" date="2017-11" db="EMBL/GenBank/DDBJ databases">
        <title>Genome sequence of Entomoplasma lucivorax PIPN-2 (ATCC 49196).</title>
        <authorList>
            <person name="Lo W.-S."/>
            <person name="Gasparich G.E."/>
            <person name="Kuo C.-H."/>
        </authorList>
    </citation>
    <scope>NUCLEOTIDE SEQUENCE [LARGE SCALE GENOMIC DNA]</scope>
    <source>
        <strain evidence="1 2">PIPN-2</strain>
    </source>
</reference>
<gene>
    <name evidence="1" type="ORF">ELUCI_v1c04840</name>
</gene>
<protein>
    <submittedName>
        <fullName evidence="1">Uncharacterized protein</fullName>
    </submittedName>
</protein>
<organism evidence="1 2">
    <name type="scientific">Williamsoniiplasma lucivorax</name>
    <dbReference type="NCBI Taxonomy" id="209274"/>
    <lineage>
        <taxon>Bacteria</taxon>
        <taxon>Bacillati</taxon>
        <taxon>Mycoplasmatota</taxon>
        <taxon>Mollicutes</taxon>
        <taxon>Entomoplasmatales</taxon>
        <taxon>Williamsoniiplasma</taxon>
    </lineage>
</organism>
<name>A0A2S5RDV7_9MOLU</name>
<evidence type="ECO:0000313" key="2">
    <source>
        <dbReference type="Proteomes" id="UP000237865"/>
    </source>
</evidence>
<dbReference type="Proteomes" id="UP000237865">
    <property type="component" value="Unassembled WGS sequence"/>
</dbReference>
<proteinExistence type="predicted"/>
<sequence length="159" mass="18438">MSITKNSWVSGFIFSKQLGHEHVNEETGKSSYQIKIGKDYFWVSEKNISEWNLAKLGDLDEKGKQKTFVPFEHKNKNLNAHFYKINIPTTNKLKVSEMTNEKDENDQPIFETKFLTHNQVYSLIKNNSMTVSNWAKEAIVNKDELNLAPKQADNDLEIK</sequence>
<dbReference type="RefSeq" id="WP_028127004.1">
    <property type="nucleotide sequence ID" value="NZ_PHNE01000002.1"/>
</dbReference>
<accession>A0A2S5RDV7</accession>